<dbReference type="AlphaFoldDB" id="A0AB37ZDQ2"/>
<dbReference type="Proteomes" id="UP000242418">
    <property type="component" value="Unassembled WGS sequence"/>
</dbReference>
<proteinExistence type="predicted"/>
<sequence>MPRYHIHFMSSTHGEAANRHTRQVDISKPIEYDTDIAAVQEWAAKEVGAEEATLISWQELKGAVRPEDGQ</sequence>
<keyword evidence="2" id="KW-1185">Reference proteome</keyword>
<protein>
    <submittedName>
        <fullName evidence="1">Uncharacterized protein</fullName>
    </submittedName>
</protein>
<accession>A0AB37ZDQ2</accession>
<reference evidence="1 2" key="1">
    <citation type="submission" date="2016-10" db="EMBL/GenBank/DDBJ databases">
        <authorList>
            <person name="Varghese N."/>
            <person name="Submissions S."/>
        </authorList>
    </citation>
    <scope>NUCLEOTIDE SEQUENCE [LARGE SCALE GENOMIC DNA]</scope>
    <source>
        <strain evidence="1 2">DSM 17833</strain>
    </source>
</reference>
<name>A0AB37ZDQ2_9PSED</name>
<evidence type="ECO:0000313" key="2">
    <source>
        <dbReference type="Proteomes" id="UP000242418"/>
    </source>
</evidence>
<gene>
    <name evidence="1" type="ORF">SAMN05216370_0075</name>
</gene>
<comment type="caution">
    <text evidence="1">The sequence shown here is derived from an EMBL/GenBank/DDBJ whole genome shotgun (WGS) entry which is preliminary data.</text>
</comment>
<evidence type="ECO:0000313" key="1">
    <source>
        <dbReference type="EMBL" id="SCW89740.1"/>
    </source>
</evidence>
<dbReference type="EMBL" id="FMTL01000011">
    <property type="protein sequence ID" value="SCW89740.1"/>
    <property type="molecule type" value="Genomic_DNA"/>
</dbReference>
<organism evidence="1 2">
    <name type="scientific">Pseudomonas peli</name>
    <dbReference type="NCBI Taxonomy" id="592361"/>
    <lineage>
        <taxon>Bacteria</taxon>
        <taxon>Pseudomonadati</taxon>
        <taxon>Pseudomonadota</taxon>
        <taxon>Gammaproteobacteria</taxon>
        <taxon>Pseudomonadales</taxon>
        <taxon>Pseudomonadaceae</taxon>
        <taxon>Pseudomonas</taxon>
    </lineage>
</organism>